<feature type="non-terminal residue" evidence="11">
    <location>
        <position position="250"/>
    </location>
</feature>
<dbReference type="Pfam" id="PF00724">
    <property type="entry name" value="Oxidored_FMN"/>
    <property type="match status" value="1"/>
</dbReference>
<dbReference type="Gene3D" id="3.40.50.720">
    <property type="entry name" value="NAD(P)-binding Rossmann-like Domain"/>
    <property type="match status" value="1"/>
</dbReference>
<dbReference type="GO" id="GO:0046872">
    <property type="term" value="F:metal ion binding"/>
    <property type="evidence" value="ECO:0007669"/>
    <property type="project" value="UniProtKB-KW"/>
</dbReference>
<keyword evidence="7" id="KW-0408">Iron</keyword>
<dbReference type="SUPFAM" id="SSF51971">
    <property type="entry name" value="Nucleotide-binding domain"/>
    <property type="match status" value="1"/>
</dbReference>
<evidence type="ECO:0000256" key="5">
    <source>
        <dbReference type="ARBA" id="ARBA00022723"/>
    </source>
</evidence>
<comment type="cofactor">
    <cofactor evidence="1">
        <name>FMN</name>
        <dbReference type="ChEBI" id="CHEBI:58210"/>
    </cofactor>
</comment>
<dbReference type="EMBL" id="BARW01029939">
    <property type="protein sequence ID" value="GAJ14677.1"/>
    <property type="molecule type" value="Genomic_DNA"/>
</dbReference>
<comment type="cofactor">
    <cofactor evidence="2">
        <name>[4Fe-4S] cluster</name>
        <dbReference type="ChEBI" id="CHEBI:49883"/>
    </cofactor>
</comment>
<dbReference type="Pfam" id="PF07992">
    <property type="entry name" value="Pyr_redox_2"/>
    <property type="match status" value="1"/>
</dbReference>
<keyword evidence="6" id="KW-0560">Oxidoreductase</keyword>
<dbReference type="SUPFAM" id="SSF51395">
    <property type="entry name" value="FMN-linked oxidoreductases"/>
    <property type="match status" value="1"/>
</dbReference>
<keyword evidence="5" id="KW-0479">Metal-binding</keyword>
<evidence type="ECO:0000256" key="3">
    <source>
        <dbReference type="ARBA" id="ARBA00022630"/>
    </source>
</evidence>
<dbReference type="GO" id="GO:0051536">
    <property type="term" value="F:iron-sulfur cluster binding"/>
    <property type="evidence" value="ECO:0007669"/>
    <property type="project" value="UniProtKB-KW"/>
</dbReference>
<gene>
    <name evidence="11" type="ORF">S12H4_47990</name>
</gene>
<proteinExistence type="predicted"/>
<evidence type="ECO:0000256" key="7">
    <source>
        <dbReference type="ARBA" id="ARBA00023004"/>
    </source>
</evidence>
<name>X1VBZ7_9ZZZZ</name>
<accession>X1VBZ7</accession>
<evidence type="ECO:0000259" key="9">
    <source>
        <dbReference type="Pfam" id="PF00724"/>
    </source>
</evidence>
<feature type="domain" description="FAD/NAD(P)-binding" evidence="10">
    <location>
        <begin position="207"/>
        <end position="248"/>
    </location>
</feature>
<reference evidence="11" key="1">
    <citation type="journal article" date="2014" name="Front. Microbiol.">
        <title>High frequency of phylogenetically diverse reductive dehalogenase-homologous genes in deep subseafloor sedimentary metagenomes.</title>
        <authorList>
            <person name="Kawai M."/>
            <person name="Futagami T."/>
            <person name="Toyoda A."/>
            <person name="Takaki Y."/>
            <person name="Nishi S."/>
            <person name="Hori S."/>
            <person name="Arai W."/>
            <person name="Tsubouchi T."/>
            <person name="Morono Y."/>
            <person name="Uchiyama I."/>
            <person name="Ito T."/>
            <person name="Fujiyama A."/>
            <person name="Inagaki F."/>
            <person name="Takami H."/>
        </authorList>
    </citation>
    <scope>NUCLEOTIDE SEQUENCE</scope>
    <source>
        <strain evidence="11">Expedition CK06-06</strain>
    </source>
</reference>
<dbReference type="GO" id="GO:0010181">
    <property type="term" value="F:FMN binding"/>
    <property type="evidence" value="ECO:0007669"/>
    <property type="project" value="InterPro"/>
</dbReference>
<evidence type="ECO:0000256" key="4">
    <source>
        <dbReference type="ARBA" id="ARBA00022643"/>
    </source>
</evidence>
<feature type="non-terminal residue" evidence="11">
    <location>
        <position position="1"/>
    </location>
</feature>
<evidence type="ECO:0000256" key="1">
    <source>
        <dbReference type="ARBA" id="ARBA00001917"/>
    </source>
</evidence>
<protein>
    <submittedName>
        <fullName evidence="11">Uncharacterized protein</fullName>
    </submittedName>
</protein>
<dbReference type="PANTHER" id="PTHR42917:SF2">
    <property type="entry name" value="2,4-DIENOYL-COA REDUCTASE [(2E)-ENOYL-COA-PRODUCING]"/>
    <property type="match status" value="1"/>
</dbReference>
<evidence type="ECO:0000313" key="11">
    <source>
        <dbReference type="EMBL" id="GAJ14677.1"/>
    </source>
</evidence>
<organism evidence="11">
    <name type="scientific">marine sediment metagenome</name>
    <dbReference type="NCBI Taxonomy" id="412755"/>
    <lineage>
        <taxon>unclassified sequences</taxon>
        <taxon>metagenomes</taxon>
        <taxon>ecological metagenomes</taxon>
    </lineage>
</organism>
<evidence type="ECO:0000256" key="6">
    <source>
        <dbReference type="ARBA" id="ARBA00023002"/>
    </source>
</evidence>
<dbReference type="AlphaFoldDB" id="X1VBZ7"/>
<comment type="caution">
    <text evidence="11">The sequence shown here is derived from an EMBL/GenBank/DDBJ whole genome shotgun (WGS) entry which is preliminary data.</text>
</comment>
<dbReference type="Gene3D" id="3.20.20.70">
    <property type="entry name" value="Aldolase class I"/>
    <property type="match status" value="1"/>
</dbReference>
<dbReference type="InterPro" id="IPR001155">
    <property type="entry name" value="OxRdtase_FMN_N"/>
</dbReference>
<dbReference type="InterPro" id="IPR013785">
    <property type="entry name" value="Aldolase_TIM"/>
</dbReference>
<feature type="domain" description="NADH:flavin oxidoreductase/NADH oxidase N-terminal" evidence="9">
    <location>
        <begin position="1"/>
        <end position="169"/>
    </location>
</feature>
<dbReference type="PANTHER" id="PTHR42917">
    <property type="entry name" value="2,4-DIENOYL-COA REDUCTASE"/>
    <property type="match status" value="1"/>
</dbReference>
<evidence type="ECO:0000256" key="2">
    <source>
        <dbReference type="ARBA" id="ARBA00001966"/>
    </source>
</evidence>
<keyword evidence="4" id="KW-0288">FMN</keyword>
<evidence type="ECO:0000259" key="10">
    <source>
        <dbReference type="Pfam" id="PF07992"/>
    </source>
</evidence>
<dbReference type="InterPro" id="IPR023753">
    <property type="entry name" value="FAD/NAD-binding_dom"/>
</dbReference>
<keyword evidence="3" id="KW-0285">Flavoprotein</keyword>
<evidence type="ECO:0000256" key="8">
    <source>
        <dbReference type="ARBA" id="ARBA00023014"/>
    </source>
</evidence>
<dbReference type="GO" id="GO:0016491">
    <property type="term" value="F:oxidoreductase activity"/>
    <property type="evidence" value="ECO:0007669"/>
    <property type="project" value="UniProtKB-KW"/>
</dbReference>
<dbReference type="InterPro" id="IPR051793">
    <property type="entry name" value="NADH:flavin_oxidoreductase"/>
</dbReference>
<keyword evidence="8" id="KW-0411">Iron-sulfur</keyword>
<sequence>EIHAAHGYLLSEFLSRSCNKRTDEYGGDLKNRARIVLEVVKAVRDRVGADYPVWIRMDGREFGLEDGITTEEGIELARMFEEAGLDAINVSGYGGIRGGFYDAPIVYPPGNLVSLAEGIKKVVNIPVIAVGRISAELGEEVLRRGKADFIAMARAILADPEYPNKVAWGKMEDIRPCILCYHCVSQAFWGEPVFCAVNAAAGKESELRIEPAKQPKKVLVVGGGPGGMEAARVAALRGHDVTLCDKGRRL</sequence>